<organism evidence="1 2">
    <name type="scientific">Pseudomonas fluorescens</name>
    <dbReference type="NCBI Taxonomy" id="294"/>
    <lineage>
        <taxon>Bacteria</taxon>
        <taxon>Pseudomonadati</taxon>
        <taxon>Pseudomonadota</taxon>
        <taxon>Gammaproteobacteria</taxon>
        <taxon>Pseudomonadales</taxon>
        <taxon>Pseudomonadaceae</taxon>
        <taxon>Pseudomonas</taxon>
    </lineage>
</organism>
<dbReference type="RefSeq" id="WP_150710033.1">
    <property type="nucleotide sequence ID" value="NZ_CABVHK010000003.1"/>
</dbReference>
<gene>
    <name evidence="1" type="ORF">PS662_01117</name>
</gene>
<dbReference type="OrthoDB" id="7833808at2"/>
<evidence type="ECO:0000313" key="1">
    <source>
        <dbReference type="EMBL" id="VVM57244.1"/>
    </source>
</evidence>
<dbReference type="AlphaFoldDB" id="A0A5E6QM23"/>
<proteinExistence type="predicted"/>
<name>A0A5E6QM23_PSEFL</name>
<dbReference type="Proteomes" id="UP000326953">
    <property type="component" value="Unassembled WGS sequence"/>
</dbReference>
<reference evidence="1 2" key="1">
    <citation type="submission" date="2019-09" db="EMBL/GenBank/DDBJ databases">
        <authorList>
            <person name="Chandra G."/>
            <person name="Truman W A."/>
        </authorList>
    </citation>
    <scope>NUCLEOTIDE SEQUENCE [LARGE SCALE GENOMIC DNA]</scope>
    <source>
        <strain evidence="1">PS662</strain>
    </source>
</reference>
<dbReference type="EMBL" id="CABVHK010000003">
    <property type="protein sequence ID" value="VVM57244.1"/>
    <property type="molecule type" value="Genomic_DNA"/>
</dbReference>
<sequence>MGASGTSKSVNIKAEQMAANRLVGQFLTMVKSYKRSDIPIFQLKKKAKPNHIFHTFLKIPDIRDHLAMAYGDPFPKNINSLHSTTVVGFALSRLKELVWAISRCNQYGKELKRYVQLRQGFEKAILSNDRNDSWAHLAKIEEEFGYSTWLIQSKLSIAQHWDGFEGTRKIENEYTSIIENNALLSTILWFSKKRIEAATLKLNLEEELEEYISGLDDKLKTYLQCKILGQTDMLSDAMPEMLLMEGHSSLIDLYEALLSGLHTAVLTDGLTGRIPKEILKPVSVLFSKTDDPSLVGILRGLGIVPNSYTLICPIRANAVELYLQDKHDEFLKAVDTPLKDNPFDVYLFTLKVKSLIALNIPHEEEKGILSHVAKHLRDVLLLNDEAYISGHTLLSLTGRFYCQSWMNYFRSLVMHTLKEEDVEYPSYWMRDMLMRDHPLSPYLALISTGEAKTQALSSINLKKQYPTALMLQHVLISGTTDNTIDLPQIRVKKNLARYYLRTKQPIQAQEIYYWLYRNVSSANVSRFGGGMAVCHLLQKNIPKAAMAVVESMLANPRIPSVVPIKEVADALPSADEWPNCVSYPLLLGFFLEFFDGSKLSELRYAFEKFQLENDVDHPDDLLKLFDESQKGLLVAYLQKIWHPEIMRKTLIYDGTRVIEEARIKVCQKLSEIDSANEKIYMEEIKDRVKQLAIAKGMTMVQQSKVYVDVDAIRKALRSKLGNSYAMYKAATYAPQNQAEQMKEDFSQVYFEADSEAASIARLIADIAMISRESTSEADVQFDALYSEVTNEFLRGGHGLNAYLSTRVRHGTLSNTLRKPVEDEKLVTSKEKDRETYTPNSHWMEAFSECSSPEHLNILRDSLNGFSQDFDAILDILRDKLLQIRIVNEAVTGDKSNYGLFIYNSSRLERKLAQLEDQEIESIDKFIDKCVDRLWEKTDQNLELVQRVFSTKVKDFFHDTFDALNRRIEPLAGDAAYGELVNAIMRARTNTRIRLDVVTSWFKRSEVYDRQDYSVDFPFHIAVNMIRNTISIASNWEGATLSTNPDSKAMPGRTLDAMVYVFYGLIENAIKHSKVDISDLKVHAELNYFDGRYSMAFTNNVDSEKISEEDLKKVIQIRESIKLKESSRRAQGEGESGLHKIWLAANGPVHKDATLEFHHTDSAFNVSLGFVIERG</sequence>
<protein>
    <submittedName>
        <fullName evidence="1">Uncharacterized protein</fullName>
    </submittedName>
</protein>
<evidence type="ECO:0000313" key="2">
    <source>
        <dbReference type="Proteomes" id="UP000326953"/>
    </source>
</evidence>
<accession>A0A5E6QM23</accession>